<proteinExistence type="predicted"/>
<name>A0A0C2MNK8_THEKT</name>
<reference evidence="1 2" key="1">
    <citation type="journal article" date="2014" name="Genome Biol. Evol.">
        <title>The genome of the myxosporean Thelohanellus kitauei shows adaptations to nutrient acquisition within its fish host.</title>
        <authorList>
            <person name="Yang Y."/>
            <person name="Xiong J."/>
            <person name="Zhou Z."/>
            <person name="Huo F."/>
            <person name="Miao W."/>
            <person name="Ran C."/>
            <person name="Liu Y."/>
            <person name="Zhang J."/>
            <person name="Feng J."/>
            <person name="Wang M."/>
            <person name="Wang M."/>
            <person name="Wang L."/>
            <person name="Yao B."/>
        </authorList>
    </citation>
    <scope>NUCLEOTIDE SEQUENCE [LARGE SCALE GENOMIC DNA]</scope>
    <source>
        <strain evidence="1">Wuqing</strain>
    </source>
</reference>
<gene>
    <name evidence="1" type="ORF">RF11_07892</name>
</gene>
<sequence length="100" mass="11296">MCSPTADRRDVSRSYSVTNTPRAWRLFQLLGIYSVTNHLPREQSPLNTSYPQLAEITGLPKCTISPVLRQESHLREELILKEGQAGTFKRKLEGKDPDVG</sequence>
<dbReference type="Proteomes" id="UP000031668">
    <property type="component" value="Unassembled WGS sequence"/>
</dbReference>
<evidence type="ECO:0000313" key="2">
    <source>
        <dbReference type="Proteomes" id="UP000031668"/>
    </source>
</evidence>
<evidence type="ECO:0000313" key="1">
    <source>
        <dbReference type="EMBL" id="KII63211.1"/>
    </source>
</evidence>
<comment type="caution">
    <text evidence="1">The sequence shown here is derived from an EMBL/GenBank/DDBJ whole genome shotgun (WGS) entry which is preliminary data.</text>
</comment>
<dbReference type="AlphaFoldDB" id="A0A0C2MNK8"/>
<accession>A0A0C2MNK8</accession>
<protein>
    <submittedName>
        <fullName evidence="1">Uncharacterized protein</fullName>
    </submittedName>
</protein>
<dbReference type="EMBL" id="JWZT01004760">
    <property type="protein sequence ID" value="KII63211.1"/>
    <property type="molecule type" value="Genomic_DNA"/>
</dbReference>
<organism evidence="1 2">
    <name type="scientific">Thelohanellus kitauei</name>
    <name type="common">Myxosporean</name>
    <dbReference type="NCBI Taxonomy" id="669202"/>
    <lineage>
        <taxon>Eukaryota</taxon>
        <taxon>Metazoa</taxon>
        <taxon>Cnidaria</taxon>
        <taxon>Myxozoa</taxon>
        <taxon>Myxosporea</taxon>
        <taxon>Bivalvulida</taxon>
        <taxon>Platysporina</taxon>
        <taxon>Myxobolidae</taxon>
        <taxon>Thelohanellus</taxon>
    </lineage>
</organism>
<dbReference type="OrthoDB" id="6484486at2759"/>
<keyword evidence="2" id="KW-1185">Reference proteome</keyword>